<evidence type="ECO:0000259" key="12">
    <source>
        <dbReference type="Pfam" id="PF02272"/>
    </source>
</evidence>
<organism evidence="13">
    <name type="scientific">candidate division WOR-3 bacterium</name>
    <dbReference type="NCBI Taxonomy" id="2052148"/>
    <lineage>
        <taxon>Bacteria</taxon>
        <taxon>Bacteria division WOR-3</taxon>
    </lineage>
</organism>
<dbReference type="FunFam" id="3.10.310.40:FF:000001">
    <property type="entry name" value="Alanine--tRNA ligase"/>
    <property type="match status" value="1"/>
</dbReference>
<evidence type="ECO:0000256" key="7">
    <source>
        <dbReference type="ARBA" id="ARBA00022840"/>
    </source>
</evidence>
<evidence type="ECO:0000256" key="8">
    <source>
        <dbReference type="ARBA" id="ARBA00022884"/>
    </source>
</evidence>
<evidence type="ECO:0000256" key="4">
    <source>
        <dbReference type="ARBA" id="ARBA00022555"/>
    </source>
</evidence>
<sequence>ARLAQQAGDELAARAETFGATRAVVGWLPQFDVDGLRLVGDRVREELGGHSAGLLAGGVKDDRLSYIIFVGDDLKGTLPAGRLARTVGAAFGGGGGGRPELASGGGRVDRLEAGQEAFRAELRNLAADAPEPGNPVG</sequence>
<comment type="caution">
    <text evidence="13">The sequence shown here is derived from an EMBL/GenBank/DDBJ whole genome shotgun (WGS) entry which is preliminary data.</text>
</comment>
<dbReference type="EMBL" id="DSBX01000210">
    <property type="protein sequence ID" value="HDQ99744.1"/>
    <property type="molecule type" value="Genomic_DNA"/>
</dbReference>
<evidence type="ECO:0000256" key="6">
    <source>
        <dbReference type="ARBA" id="ARBA00022741"/>
    </source>
</evidence>
<dbReference type="Proteomes" id="UP000885672">
    <property type="component" value="Unassembled WGS sequence"/>
</dbReference>
<proteinExistence type="inferred from homology"/>
<evidence type="ECO:0000256" key="9">
    <source>
        <dbReference type="ARBA" id="ARBA00022917"/>
    </source>
</evidence>
<feature type="non-terminal residue" evidence="13">
    <location>
        <position position="1"/>
    </location>
</feature>
<gene>
    <name evidence="13" type="ORF">ENN51_05625</name>
</gene>
<evidence type="ECO:0000256" key="10">
    <source>
        <dbReference type="ARBA" id="ARBA00023146"/>
    </source>
</evidence>
<evidence type="ECO:0000256" key="3">
    <source>
        <dbReference type="ARBA" id="ARBA00017959"/>
    </source>
</evidence>
<keyword evidence="7" id="KW-0067">ATP-binding</keyword>
<evidence type="ECO:0000256" key="11">
    <source>
        <dbReference type="ARBA" id="ARBA00032577"/>
    </source>
</evidence>
<keyword evidence="4" id="KW-0820">tRNA-binding</keyword>
<dbReference type="InterPro" id="IPR003156">
    <property type="entry name" value="DHHA1_dom"/>
</dbReference>
<evidence type="ECO:0000313" key="13">
    <source>
        <dbReference type="EMBL" id="HDQ99744.1"/>
    </source>
</evidence>
<keyword evidence="6" id="KW-0547">Nucleotide-binding</keyword>
<reference evidence="13" key="1">
    <citation type="journal article" date="2020" name="mSystems">
        <title>Genome- and Community-Level Interaction Insights into Carbon Utilization and Element Cycling Functions of Hydrothermarchaeota in Hydrothermal Sediment.</title>
        <authorList>
            <person name="Zhou Z."/>
            <person name="Liu Y."/>
            <person name="Xu W."/>
            <person name="Pan J."/>
            <person name="Luo Z.H."/>
            <person name="Li M."/>
        </authorList>
    </citation>
    <scope>NUCLEOTIDE SEQUENCE [LARGE SCALE GENOMIC DNA]</scope>
    <source>
        <strain evidence="13">SpSt-1182</strain>
    </source>
</reference>
<protein>
    <recommendedName>
        <fullName evidence="3">Alanine--tRNA ligase</fullName>
        <ecNumber evidence="2">6.1.1.7</ecNumber>
    </recommendedName>
    <alternativeName>
        <fullName evidence="11">Alanyl-tRNA synthetase</fullName>
    </alternativeName>
</protein>
<keyword evidence="10" id="KW-0030">Aminoacyl-tRNA synthetase</keyword>
<keyword evidence="9" id="KW-0648">Protein biosynthesis</keyword>
<keyword evidence="8" id="KW-0694">RNA-binding</keyword>
<dbReference type="GO" id="GO:0000049">
    <property type="term" value="F:tRNA binding"/>
    <property type="evidence" value="ECO:0007669"/>
    <property type="project" value="UniProtKB-KW"/>
</dbReference>
<evidence type="ECO:0000256" key="2">
    <source>
        <dbReference type="ARBA" id="ARBA00013168"/>
    </source>
</evidence>
<evidence type="ECO:0000256" key="1">
    <source>
        <dbReference type="ARBA" id="ARBA00008226"/>
    </source>
</evidence>
<evidence type="ECO:0000256" key="5">
    <source>
        <dbReference type="ARBA" id="ARBA00022598"/>
    </source>
</evidence>
<dbReference type="GO" id="GO:0005524">
    <property type="term" value="F:ATP binding"/>
    <property type="evidence" value="ECO:0007669"/>
    <property type="project" value="UniProtKB-KW"/>
</dbReference>
<dbReference type="Gene3D" id="3.10.310.40">
    <property type="match status" value="1"/>
</dbReference>
<dbReference type="EC" id="6.1.1.7" evidence="2"/>
<dbReference type="GO" id="GO:0006412">
    <property type="term" value="P:translation"/>
    <property type="evidence" value="ECO:0007669"/>
    <property type="project" value="UniProtKB-KW"/>
</dbReference>
<dbReference type="GO" id="GO:0004813">
    <property type="term" value="F:alanine-tRNA ligase activity"/>
    <property type="evidence" value="ECO:0007669"/>
    <property type="project" value="UniProtKB-EC"/>
</dbReference>
<dbReference type="Pfam" id="PF02272">
    <property type="entry name" value="DHHA1"/>
    <property type="match status" value="1"/>
</dbReference>
<dbReference type="AlphaFoldDB" id="A0A7V0T5V7"/>
<comment type="similarity">
    <text evidence="1">Belongs to the class-II aminoacyl-tRNA synthetase family.</text>
</comment>
<name>A0A7V0T5V7_UNCW3</name>
<accession>A0A7V0T5V7</accession>
<feature type="domain" description="DHHA1" evidence="12">
    <location>
        <begin position="32"/>
        <end position="123"/>
    </location>
</feature>
<keyword evidence="5" id="KW-0436">Ligase</keyword>